<dbReference type="EMBL" id="SDGZ01000023">
    <property type="protein sequence ID" value="TYC48154.1"/>
    <property type="molecule type" value="Genomic_DNA"/>
</dbReference>
<dbReference type="RefSeq" id="WP_148623296.1">
    <property type="nucleotide sequence ID" value="NZ_SDGZ01000023.1"/>
</dbReference>
<dbReference type="OrthoDB" id="9776369at2"/>
<evidence type="ECO:0000256" key="3">
    <source>
        <dbReference type="ARBA" id="ARBA00022475"/>
    </source>
</evidence>
<name>A0A6C2C2K4_9LACO</name>
<dbReference type="PANTHER" id="PTHR42788">
    <property type="entry name" value="TAURINE IMPORT ATP-BINDING PROTEIN-RELATED"/>
    <property type="match status" value="1"/>
</dbReference>
<keyword evidence="2" id="KW-0813">Transport</keyword>
<sequence>MIKNNPVLELKGLQKIFFPGTVNQRHILKNIDLKVYPGEFISIIGNNGAGKSTLINAIAGALKVDKGEIEILGQTITKTNIRKRANWIARVFQDPKLGTADQLSVYENMVLADDKQLSDYFKGYDNTKKRTQFASRLAALDMGIEAHIDTPVKYLSGGQRQALSLLMAIIRKPQLLLLDEHTAALDPKTSQTVMELTAQLIEQERLTALMITHDIDDALAYGNRLIMVQDGQIKLDVQGAEKAHLLKADLIKMFAI</sequence>
<evidence type="ECO:0000313" key="8">
    <source>
        <dbReference type="EMBL" id="TYC48154.1"/>
    </source>
</evidence>
<dbReference type="PROSITE" id="PS50893">
    <property type="entry name" value="ABC_TRANSPORTER_2"/>
    <property type="match status" value="1"/>
</dbReference>
<keyword evidence="9" id="KW-1185">Reference proteome</keyword>
<evidence type="ECO:0000259" key="7">
    <source>
        <dbReference type="PROSITE" id="PS50893"/>
    </source>
</evidence>
<accession>A0A6C2C2K4</accession>
<evidence type="ECO:0000256" key="4">
    <source>
        <dbReference type="ARBA" id="ARBA00022741"/>
    </source>
</evidence>
<dbReference type="SUPFAM" id="SSF52540">
    <property type="entry name" value="P-loop containing nucleoside triphosphate hydrolases"/>
    <property type="match status" value="1"/>
</dbReference>
<evidence type="ECO:0000313" key="9">
    <source>
        <dbReference type="Proteomes" id="UP000371977"/>
    </source>
</evidence>
<keyword evidence="6" id="KW-0472">Membrane</keyword>
<organism evidence="8 9">
    <name type="scientific">Weissella muntiaci</name>
    <dbReference type="NCBI Taxonomy" id="2508881"/>
    <lineage>
        <taxon>Bacteria</taxon>
        <taxon>Bacillati</taxon>
        <taxon>Bacillota</taxon>
        <taxon>Bacilli</taxon>
        <taxon>Lactobacillales</taxon>
        <taxon>Lactobacillaceae</taxon>
        <taxon>Weissella</taxon>
    </lineage>
</organism>
<comment type="caution">
    <text evidence="8">The sequence shown here is derived from an EMBL/GenBank/DDBJ whole genome shotgun (WGS) entry which is preliminary data.</text>
</comment>
<dbReference type="GO" id="GO:0005524">
    <property type="term" value="F:ATP binding"/>
    <property type="evidence" value="ECO:0007669"/>
    <property type="project" value="UniProtKB-KW"/>
</dbReference>
<evidence type="ECO:0000256" key="1">
    <source>
        <dbReference type="ARBA" id="ARBA00004202"/>
    </source>
</evidence>
<dbReference type="AlphaFoldDB" id="A0A6C2C2K4"/>
<gene>
    <name evidence="8" type="ORF">ESZ50_09235</name>
</gene>
<keyword evidence="3" id="KW-1003">Cell membrane</keyword>
<proteinExistence type="predicted"/>
<dbReference type="Pfam" id="PF00005">
    <property type="entry name" value="ABC_tran"/>
    <property type="match status" value="1"/>
</dbReference>
<keyword evidence="5 8" id="KW-0067">ATP-binding</keyword>
<dbReference type="GO" id="GO:0016887">
    <property type="term" value="F:ATP hydrolysis activity"/>
    <property type="evidence" value="ECO:0007669"/>
    <property type="project" value="InterPro"/>
</dbReference>
<dbReference type="InterPro" id="IPR003439">
    <property type="entry name" value="ABC_transporter-like_ATP-bd"/>
</dbReference>
<dbReference type="InterPro" id="IPR027417">
    <property type="entry name" value="P-loop_NTPase"/>
</dbReference>
<feature type="domain" description="ABC transporter" evidence="7">
    <location>
        <begin position="8"/>
        <end position="255"/>
    </location>
</feature>
<dbReference type="Proteomes" id="UP000371977">
    <property type="component" value="Unassembled WGS sequence"/>
</dbReference>
<protein>
    <submittedName>
        <fullName evidence="8">ATP-binding cassette domain-containing protein</fullName>
    </submittedName>
</protein>
<comment type="subcellular location">
    <subcellularLocation>
        <location evidence="1">Cell membrane</location>
        <topology evidence="1">Peripheral membrane protein</topology>
    </subcellularLocation>
</comment>
<dbReference type="Gene3D" id="3.40.50.300">
    <property type="entry name" value="P-loop containing nucleotide triphosphate hydrolases"/>
    <property type="match status" value="1"/>
</dbReference>
<evidence type="ECO:0000256" key="2">
    <source>
        <dbReference type="ARBA" id="ARBA00022448"/>
    </source>
</evidence>
<evidence type="ECO:0000256" key="5">
    <source>
        <dbReference type="ARBA" id="ARBA00022840"/>
    </source>
</evidence>
<reference evidence="8 9" key="1">
    <citation type="submission" date="2019-01" db="EMBL/GenBank/DDBJ databases">
        <title>Weissella sp. nov., a novel lactic acid bacterium isolated from animal feces.</title>
        <authorList>
            <person name="Wang L.-T."/>
        </authorList>
    </citation>
    <scope>NUCLEOTIDE SEQUENCE [LARGE SCALE GENOMIC DNA]</scope>
    <source>
        <strain evidence="8 9">8H-2</strain>
    </source>
</reference>
<evidence type="ECO:0000256" key="6">
    <source>
        <dbReference type="ARBA" id="ARBA00023136"/>
    </source>
</evidence>
<dbReference type="PROSITE" id="PS00211">
    <property type="entry name" value="ABC_TRANSPORTER_1"/>
    <property type="match status" value="1"/>
</dbReference>
<keyword evidence="4" id="KW-0547">Nucleotide-binding</keyword>
<dbReference type="GO" id="GO:0005886">
    <property type="term" value="C:plasma membrane"/>
    <property type="evidence" value="ECO:0007669"/>
    <property type="project" value="UniProtKB-SubCell"/>
</dbReference>
<dbReference type="SMART" id="SM00382">
    <property type="entry name" value="AAA"/>
    <property type="match status" value="1"/>
</dbReference>
<dbReference type="PANTHER" id="PTHR42788:SF7">
    <property type="entry name" value="NITRATE ABC TRANSPORTER ATP-BINDING PROTEIN"/>
    <property type="match status" value="1"/>
</dbReference>
<dbReference type="InterPro" id="IPR017871">
    <property type="entry name" value="ABC_transporter-like_CS"/>
</dbReference>
<dbReference type="InterPro" id="IPR003593">
    <property type="entry name" value="AAA+_ATPase"/>
</dbReference>
<dbReference type="InterPro" id="IPR050166">
    <property type="entry name" value="ABC_transporter_ATP-bind"/>
</dbReference>